<evidence type="ECO:0000313" key="2">
    <source>
        <dbReference type="Proteomes" id="UP000249661"/>
    </source>
</evidence>
<name>A0ACD1H1P2_9EURO</name>
<dbReference type="EMBL" id="KZ824975">
    <property type="protein sequence ID" value="RAH67340.1"/>
    <property type="molecule type" value="Genomic_DNA"/>
</dbReference>
<evidence type="ECO:0000313" key="1">
    <source>
        <dbReference type="EMBL" id="RAH67340.1"/>
    </source>
</evidence>
<organism evidence="1 2">
    <name type="scientific">Aspergillus aculeatinus CBS 121060</name>
    <dbReference type="NCBI Taxonomy" id="1448322"/>
    <lineage>
        <taxon>Eukaryota</taxon>
        <taxon>Fungi</taxon>
        <taxon>Dikarya</taxon>
        <taxon>Ascomycota</taxon>
        <taxon>Pezizomycotina</taxon>
        <taxon>Eurotiomycetes</taxon>
        <taxon>Eurotiomycetidae</taxon>
        <taxon>Eurotiales</taxon>
        <taxon>Aspergillaceae</taxon>
        <taxon>Aspergillus</taxon>
        <taxon>Aspergillus subgen. Circumdati</taxon>
    </lineage>
</organism>
<gene>
    <name evidence="1" type="ORF">BO66DRAFT_473570</name>
</gene>
<keyword evidence="2" id="KW-1185">Reference proteome</keyword>
<proteinExistence type="predicted"/>
<accession>A0ACD1H1P2</accession>
<dbReference type="Proteomes" id="UP000249661">
    <property type="component" value="Unassembled WGS sequence"/>
</dbReference>
<protein>
    <submittedName>
        <fullName evidence="1">Uncharacterized protein</fullName>
    </submittedName>
</protein>
<reference evidence="1" key="1">
    <citation type="submission" date="2018-02" db="EMBL/GenBank/DDBJ databases">
        <title>The genomes of Aspergillus section Nigri reveals drivers in fungal speciation.</title>
        <authorList>
            <consortium name="DOE Joint Genome Institute"/>
            <person name="Vesth T.C."/>
            <person name="Nybo J."/>
            <person name="Theobald S."/>
            <person name="Brandl J."/>
            <person name="Frisvad J.C."/>
            <person name="Nielsen K.F."/>
            <person name="Lyhne E.K."/>
            <person name="Kogle M.E."/>
            <person name="Kuo A."/>
            <person name="Riley R."/>
            <person name="Clum A."/>
            <person name="Nolan M."/>
            <person name="Lipzen A."/>
            <person name="Salamov A."/>
            <person name="Henrissat B."/>
            <person name="Wiebenga A."/>
            <person name="De vries R.P."/>
            <person name="Grigoriev I.V."/>
            <person name="Mortensen U.H."/>
            <person name="Andersen M.R."/>
            <person name="Baker S.E."/>
        </authorList>
    </citation>
    <scope>NUCLEOTIDE SEQUENCE</scope>
    <source>
        <strain evidence="1">CBS 121060</strain>
    </source>
</reference>
<sequence length="1235" mass="133953">MTSPLPKKPPAGGRTGHFDGEGTTTTTPPPTPTPDSARDHGAGRRAREVYSIFHPQSLISPIEEEADPTLPLPPGQSTPSTPHHGGGSSQRYSSVASPAGSPHLHAVDTEYTVPLVLEPHLSHHNETLTSFAQLAALRLDVERVLISVSDQDSQFIIAQAAQTNQGDLDLQDLGDGVWNGNSRLSLDEWIMCRDTLDLPPSNREKGTSSFIEVNDLSTDARYKNLPFVRGDPGFRFYAGTPLTADKKINIGSIFVLDKKPHPTGLTGVEKNALVTVGALVSEYLAVSRQATDGRRAARLSRALNYFVEGSSEIGERASTAPSTPAAVGTASMSWSPPPPTLSNRSALRSAEAPSVKNSETRSHRSRSSRGTWSQGRRSSGARSTSRDRRGGSAASRSETSTNRTPEASSSGDSWMFQRAANLIRQSLELGTDGGVIFLRADPHILHEAKWRSSNNISEKASREPTLPHVLAASTAHEPFAARPGSKTTPPYPAAELNVEFLHQLLDRYRHGRLWSFHRDGLLSSSDDDRPSPARADSQQSIDESRMQKASENSTLNRYFPGATQVLFVPLWNAADSQWFAGCFCWNTLETRVFNPTVELSSMLGFGSSIMAEYIRMQSVAADRQKSHFIGSISHELRSPLHGIMAAGEFLQGTRLDEFQRSLLDTISKCGRTLLDTMNQVLDYSKTVSSERGRAHAKRRSAKRTNSGASSLLDTSVATDLSALAEEVVEGVYLGHAYGQRSTAPSDCPENMAQKSLVDAPQPTQEKLAVEVVLDIAQHNWVYQTHPGALRRIIMNLVGNALKYTEAGKVSLEMDVIEAAPRKAGGPAAKPGEALVLRVSDTGKGISEEFLRNRLYTPFAQEDPLAVGTGLGLSIVRSLLKSLDGDITFDSRAGEGTSVKVTMPLTRPGLEDASLDRDLQNLTIQGSKSSGPISKHAGRRASILLEGDAEDISSSSRWTIISRYLVGWFGIELVPHDSTSPVDFMLVDGTTTVPIETETVLPPILVVWDPSASPSNPLPGWLSSAPTVNFVRLPCGPWKLAAAIERCLNQQSETTSVALHSRISPVAHDDQHPAAAAAAPQSQPSLCPQCQSASTQQDAAIERTARGPRVLVVEDNPINRNLILTFLKKRNLAALESADNGKRAVEAVEQEKHGYDLIFMDISMPVMNGFEATRAIRALERERGSGVSAKIIALTGLSSAQDETEALHSGMDMFVTKPFSFEKLSEYLEKWEQNEL</sequence>